<dbReference type="GO" id="GO:0001522">
    <property type="term" value="P:pseudouridine synthesis"/>
    <property type="evidence" value="ECO:0007669"/>
    <property type="project" value="InterPro"/>
</dbReference>
<dbReference type="GO" id="GO:0009982">
    <property type="term" value="F:pseudouridine synthase activity"/>
    <property type="evidence" value="ECO:0007669"/>
    <property type="project" value="InterPro"/>
</dbReference>
<dbReference type="PANTHER" id="PTHR13326:SF19">
    <property type="entry name" value="PSEUDOURIDINE SYNTHASE, PUTATIVE-RELATED"/>
    <property type="match status" value="1"/>
</dbReference>
<accession>A0A3P3ZAX3</accession>
<feature type="region of interest" description="Disordered" evidence="3">
    <location>
        <begin position="161"/>
        <end position="196"/>
    </location>
</feature>
<evidence type="ECO:0000256" key="1">
    <source>
        <dbReference type="ARBA" id="ARBA00007953"/>
    </source>
</evidence>
<dbReference type="Proteomes" id="UP000319462">
    <property type="component" value="Chromosome 28"/>
</dbReference>
<gene>
    <name evidence="5" type="ORF">LBRM2904_28.1730</name>
</gene>
<dbReference type="Gene3D" id="3.30.2350.20">
    <property type="entry name" value="TruD, catalytic domain"/>
    <property type="match status" value="2"/>
</dbReference>
<dbReference type="InterPro" id="IPR001656">
    <property type="entry name" value="PsdUridine_synth_TruD"/>
</dbReference>
<dbReference type="GO" id="GO:0003723">
    <property type="term" value="F:RNA binding"/>
    <property type="evidence" value="ECO:0007669"/>
    <property type="project" value="InterPro"/>
</dbReference>
<dbReference type="InterPro" id="IPR042214">
    <property type="entry name" value="TruD_catalytic"/>
</dbReference>
<dbReference type="EMBL" id="LS997627">
    <property type="protein sequence ID" value="SYZ67361.1"/>
    <property type="molecule type" value="Genomic_DNA"/>
</dbReference>
<feature type="domain" description="TRUD" evidence="4">
    <location>
        <begin position="638"/>
        <end position="892"/>
    </location>
</feature>
<dbReference type="FunFam" id="3.30.2350.20:FF:000031">
    <property type="entry name" value="tRNA pseudouridine synthase, putative"/>
    <property type="match status" value="1"/>
</dbReference>
<dbReference type="InterPro" id="IPR020103">
    <property type="entry name" value="PsdUridine_synth_cat_dom_sf"/>
</dbReference>
<feature type="compositionally biased region" description="Low complexity" evidence="3">
    <location>
        <begin position="161"/>
        <end position="170"/>
    </location>
</feature>
<evidence type="ECO:0000313" key="5">
    <source>
        <dbReference type="EMBL" id="SYZ67361.1"/>
    </source>
</evidence>
<protein>
    <submittedName>
        <fullName evidence="5">tRNA_pseudouridine_synthase_D_(TruD)</fullName>
    </submittedName>
</protein>
<evidence type="ECO:0000313" key="6">
    <source>
        <dbReference type="Proteomes" id="UP000319462"/>
    </source>
</evidence>
<comment type="similarity">
    <text evidence="1">Belongs to the pseudouridine synthase TruD family.</text>
</comment>
<keyword evidence="2" id="KW-0413">Isomerase</keyword>
<dbReference type="AlphaFoldDB" id="A0A3P3ZAX3"/>
<proteinExistence type="inferred from homology"/>
<feature type="compositionally biased region" description="Basic and acidic residues" evidence="3">
    <location>
        <begin position="177"/>
        <end position="188"/>
    </location>
</feature>
<dbReference type="InterPro" id="IPR011760">
    <property type="entry name" value="PsdUridine_synth_TruD_insert"/>
</dbReference>
<dbReference type="Pfam" id="PF01142">
    <property type="entry name" value="TruD"/>
    <property type="match status" value="1"/>
</dbReference>
<organism evidence="5 6">
    <name type="scientific">Leishmania braziliensis MHOM/BR/75/M2904</name>
    <dbReference type="NCBI Taxonomy" id="420245"/>
    <lineage>
        <taxon>Eukaryota</taxon>
        <taxon>Discoba</taxon>
        <taxon>Euglenozoa</taxon>
        <taxon>Kinetoplastea</taxon>
        <taxon>Metakinetoplastina</taxon>
        <taxon>Trypanosomatida</taxon>
        <taxon>Trypanosomatidae</taxon>
        <taxon>Leishmaniinae</taxon>
        <taxon>Leishmania</taxon>
        <taxon>Leishmania braziliensis species complex</taxon>
    </lineage>
</organism>
<dbReference type="PROSITE" id="PS50984">
    <property type="entry name" value="TRUD"/>
    <property type="match status" value="1"/>
</dbReference>
<evidence type="ECO:0000256" key="2">
    <source>
        <dbReference type="ARBA" id="ARBA00023235"/>
    </source>
</evidence>
<sequence length="1032" mass="112756">MRCLRTHQQCSSIFSPSPGTHRGLHRGGGALSPIGNGVHCTPAASDTPVVTATLTNYSAAAAAPDVDWWREWPSRERLERIDTLAYLLGRYPRTFAETASAASVKVSSATTPALTSSLRPAPKTPTPSSSFPVAKQRLTKGQKLSALNAHAVPARSLLATAPAAPSSSSLQQHRHVKPDEAGHQDRDPTAAPASVVDSVPARRLLATSSAPTVATGAAPFTQLAVVEERARRWLQRDRQGQRQVQQAQAADDEAWQALLQHPPSLYADESAVASRFGMGGFVTPHTQGFNGLFRQQWQDFHVTEMVVVDGGSSVRTRGEAALAVAEKDGARQAVKDLESCGGRPLSRDFKFSIPPLPSSLMEQVEEGGGSEGRGAVGYRCEETPEAAAKGAPADPTEASFFQVDVRTRIQQLQKETVPAKDRQAAVEALRRDEQRHGPRMPSAVAPGSAAVEGDADVMSSRGGTQGSSLCGRTGALCDDGASTGAALPEYETTLLRCASGECAESDDDASHRSADGERHHYLQCTLHKQHMAHGNALAHIAQTLRIHPRSISVAGIKDYIGDTVQRVRLESVSPAAALEANRRFRRKGLPIKLSDFSYESRPLMPGDLFGNHFHVVLRDVSVPRAALADAIAAFGENGFPNYYGCQRFSWFGGKQDAAFALLRHNWLAFAFLFLNYTDKDRSLRELLQRPKKYPHPSQDEYRRRVVRRLRQIAVEPTDLDVGPFLSCPPLSAVLTHADGQPFSKLEELICAQLRDAYFDLHSQSRRLTAQRLSSFLWNQVLTLRLHHLGGARVLDGDMVAPAATRQLSTSVEDRRDWFHTFGDRATAENRHRYTIQDVVHPGFSFDGIALPQNIIGAYYLQICDKYRLDWMAQHSRSGLKDFREPPRPIIRKPLDLSYEYDEAACVLTLRFALERGCYANVALSELMKAARCLGSEAVTVLPLPESLWSGLGEGDHGYVTTLQDIYEGYEDGVGFVNDEAHVEVASGSETKVWDHQGPLFLPGRRTPSARRTAGVVSTSCATPSAASGRRRT</sequence>
<dbReference type="FunFam" id="3.30.2350.20:FF:000028">
    <property type="entry name" value="tRNA pseudouridine synthase, putative"/>
    <property type="match status" value="1"/>
</dbReference>
<dbReference type="PANTHER" id="PTHR13326">
    <property type="entry name" value="TRNA PSEUDOURIDINE SYNTHASE D"/>
    <property type="match status" value="1"/>
</dbReference>
<name>A0A3P3ZAX3_LEIBR</name>
<evidence type="ECO:0000256" key="3">
    <source>
        <dbReference type="SAM" id="MobiDB-lite"/>
    </source>
</evidence>
<reference evidence="5 6" key="1">
    <citation type="submission" date="2018-09" db="EMBL/GenBank/DDBJ databases">
        <authorList>
            <person name="Peiro R."/>
            <person name="Begona"/>
            <person name="Cbmso G."/>
            <person name="Lopez M."/>
            <person name="Gonzalez S."/>
        </authorList>
    </citation>
    <scope>NUCLEOTIDE SEQUENCE [LARGE SCALE GENOMIC DNA]</scope>
</reference>
<dbReference type="GO" id="GO:0005634">
    <property type="term" value="C:nucleus"/>
    <property type="evidence" value="ECO:0007669"/>
    <property type="project" value="TreeGrafter"/>
</dbReference>
<feature type="compositionally biased region" description="Low complexity" evidence="3">
    <location>
        <begin position="100"/>
        <end position="118"/>
    </location>
</feature>
<feature type="region of interest" description="Disordered" evidence="3">
    <location>
        <begin position="100"/>
        <end position="132"/>
    </location>
</feature>
<dbReference type="SUPFAM" id="SSF55120">
    <property type="entry name" value="Pseudouridine synthase"/>
    <property type="match status" value="1"/>
</dbReference>
<evidence type="ECO:0000259" key="4">
    <source>
        <dbReference type="PROSITE" id="PS50984"/>
    </source>
</evidence>